<dbReference type="InterPro" id="IPR043130">
    <property type="entry name" value="CDP-OH_PTrfase_TM_dom"/>
</dbReference>
<protein>
    <recommendedName>
        <fullName evidence="4">CDP-alcohol phosphatidyltransferase</fullName>
    </recommendedName>
</protein>
<dbReference type="GO" id="GO:0016020">
    <property type="term" value="C:membrane"/>
    <property type="evidence" value="ECO:0007669"/>
    <property type="project" value="InterPro"/>
</dbReference>
<dbReference type="GO" id="GO:0008654">
    <property type="term" value="P:phospholipid biosynthetic process"/>
    <property type="evidence" value="ECO:0007669"/>
    <property type="project" value="InterPro"/>
</dbReference>
<evidence type="ECO:0008006" key="4">
    <source>
        <dbReference type="Google" id="ProtNLM"/>
    </source>
</evidence>
<evidence type="ECO:0000313" key="3">
    <source>
        <dbReference type="Proteomes" id="UP000326354"/>
    </source>
</evidence>
<organism evidence="2 3">
    <name type="scientific">Uabimicrobium amorphum</name>
    <dbReference type="NCBI Taxonomy" id="2596890"/>
    <lineage>
        <taxon>Bacteria</taxon>
        <taxon>Pseudomonadati</taxon>
        <taxon>Planctomycetota</taxon>
        <taxon>Candidatus Uabimicrobiia</taxon>
        <taxon>Candidatus Uabimicrobiales</taxon>
        <taxon>Candidatus Uabimicrobiaceae</taxon>
        <taxon>Candidatus Uabimicrobium</taxon>
    </lineage>
</organism>
<dbReference type="KEGG" id="uam:UABAM_04768"/>
<dbReference type="Proteomes" id="UP000326354">
    <property type="component" value="Chromosome"/>
</dbReference>
<evidence type="ECO:0000256" key="1">
    <source>
        <dbReference type="SAM" id="Phobius"/>
    </source>
</evidence>
<dbReference type="AlphaFoldDB" id="A0A5S9F6L0"/>
<name>A0A5S9F6L0_UABAM</name>
<feature type="transmembrane region" description="Helical" evidence="1">
    <location>
        <begin position="75"/>
        <end position="92"/>
    </location>
</feature>
<feature type="transmembrane region" description="Helical" evidence="1">
    <location>
        <begin position="150"/>
        <end position="169"/>
    </location>
</feature>
<keyword evidence="1" id="KW-0472">Membrane</keyword>
<dbReference type="RefSeq" id="WP_151970442.1">
    <property type="nucleotide sequence ID" value="NZ_AP019860.1"/>
</dbReference>
<dbReference type="GO" id="GO:0016780">
    <property type="term" value="F:phosphotransferase activity, for other substituted phosphate groups"/>
    <property type="evidence" value="ECO:0007669"/>
    <property type="project" value="InterPro"/>
</dbReference>
<accession>A0A5S9F6L0</accession>
<evidence type="ECO:0000313" key="2">
    <source>
        <dbReference type="EMBL" id="BBM86382.1"/>
    </source>
</evidence>
<sequence>MNKILLYPCNVLGYIRLIMLLCAIVFIYFYHYNNWPFGYELRFAVAIWLFIGPSAIDAIDGYVARKYRHATKFGALFELTIDMLVHTVVWSISGLAIAPVILVFEWVVALYIAAFTLYEDTSWKKMLANEGGWLTRVYYKPMKYNIFCEYCNLAHFVFPITFFVCGSMTTLGCIALPGIIVYEIVSVGMLCVFIKVLLNDNVDETS</sequence>
<dbReference type="InterPro" id="IPR000462">
    <property type="entry name" value="CDP-OH_P_trans"/>
</dbReference>
<dbReference type="EMBL" id="AP019860">
    <property type="protein sequence ID" value="BBM86382.1"/>
    <property type="molecule type" value="Genomic_DNA"/>
</dbReference>
<feature type="transmembrane region" description="Helical" evidence="1">
    <location>
        <begin position="12"/>
        <end position="31"/>
    </location>
</feature>
<gene>
    <name evidence="2" type="ORF">UABAM_04768</name>
</gene>
<dbReference type="OrthoDB" id="9782011at2"/>
<dbReference type="Pfam" id="PF01066">
    <property type="entry name" value="CDP-OH_P_transf"/>
    <property type="match status" value="1"/>
</dbReference>
<dbReference type="Gene3D" id="1.20.120.1760">
    <property type="match status" value="1"/>
</dbReference>
<proteinExistence type="predicted"/>
<feature type="transmembrane region" description="Helical" evidence="1">
    <location>
        <begin position="98"/>
        <end position="118"/>
    </location>
</feature>
<keyword evidence="3" id="KW-1185">Reference proteome</keyword>
<feature type="transmembrane region" description="Helical" evidence="1">
    <location>
        <begin position="175"/>
        <end position="198"/>
    </location>
</feature>
<keyword evidence="1" id="KW-0812">Transmembrane</keyword>
<keyword evidence="1" id="KW-1133">Transmembrane helix</keyword>
<reference evidence="2 3" key="1">
    <citation type="submission" date="2019-08" db="EMBL/GenBank/DDBJ databases">
        <title>Complete genome sequence of Candidatus Uab amorphum.</title>
        <authorList>
            <person name="Shiratori T."/>
            <person name="Suzuki S."/>
            <person name="Kakizawa Y."/>
            <person name="Ishida K."/>
        </authorList>
    </citation>
    <scope>NUCLEOTIDE SEQUENCE [LARGE SCALE GENOMIC DNA]</scope>
    <source>
        <strain evidence="2 3">SRT547</strain>
    </source>
</reference>
<feature type="transmembrane region" description="Helical" evidence="1">
    <location>
        <begin position="43"/>
        <end position="63"/>
    </location>
</feature>